<accession>A0A3B0Z0L5</accession>
<dbReference type="InterPro" id="IPR016181">
    <property type="entry name" value="Acyl_CoA_acyltransferase"/>
</dbReference>
<dbReference type="SUPFAM" id="SSF55729">
    <property type="entry name" value="Acyl-CoA N-acyltransferases (Nat)"/>
    <property type="match status" value="1"/>
</dbReference>
<dbReference type="InterPro" id="IPR000182">
    <property type="entry name" value="GNAT_dom"/>
</dbReference>
<dbReference type="InterPro" id="IPR039968">
    <property type="entry name" value="BcerS-like"/>
</dbReference>
<feature type="domain" description="N-acetyltransferase" evidence="1">
    <location>
        <begin position="8"/>
        <end position="194"/>
    </location>
</feature>
<evidence type="ECO:0000259" key="1">
    <source>
        <dbReference type="PROSITE" id="PS51186"/>
    </source>
</evidence>
<proteinExistence type="predicted"/>
<protein>
    <recommendedName>
        <fullName evidence="1">N-acetyltransferase domain-containing protein</fullName>
    </recommendedName>
</protein>
<name>A0A3B0Z0L5_9ZZZZ</name>
<dbReference type="PANTHER" id="PTHR41368">
    <property type="entry name" value="PROTEIN YGHO"/>
    <property type="match status" value="1"/>
</dbReference>
<dbReference type="PANTHER" id="PTHR41368:SF1">
    <property type="entry name" value="PROTEIN YGHO"/>
    <property type="match status" value="1"/>
</dbReference>
<sequence>MPDNTTGLTIRKISTRQELDDFILFPKILYSDDPNWVCPLYFEQKERFSKKNPFFQHAHWCAWLAYREGKPVGRISAQIDQLHLDKYQDQTGHFGLLESINDQKIFQLLLSTAENWLKSEGMQQVTGPFNLSINEECGLLIKGFDTPPRIMMVHNHPYYRQSVEMAGYQKAVDLFAYHQHPDFVIPKVMQRLIKRVSDRIVIRPLNRKHLKQELELLRDIFNEAWSENWGTVPATEAEFTEIGKAMSLLISDDFVQIAEVDGEAAAMIVCLPNINEAIADLNGKLLPFGWLKLLWRLKVRYPKSARILLMGVRKKYHHTSFGPALSYMLTDTLRYPVLARGMREMEMSWILEHNSGMRSIIESLGGVAYKTYRLYEKTL</sequence>
<dbReference type="PROSITE" id="PS51186">
    <property type="entry name" value="GNAT"/>
    <property type="match status" value="1"/>
</dbReference>
<reference evidence="2" key="1">
    <citation type="submission" date="2018-06" db="EMBL/GenBank/DDBJ databases">
        <authorList>
            <person name="Zhirakovskaya E."/>
        </authorList>
    </citation>
    <scope>NUCLEOTIDE SEQUENCE</scope>
</reference>
<dbReference type="EMBL" id="UOFK01000207">
    <property type="protein sequence ID" value="VAW79949.1"/>
    <property type="molecule type" value="Genomic_DNA"/>
</dbReference>
<dbReference type="GO" id="GO:0016747">
    <property type="term" value="F:acyltransferase activity, transferring groups other than amino-acyl groups"/>
    <property type="evidence" value="ECO:0007669"/>
    <property type="project" value="InterPro"/>
</dbReference>
<dbReference type="AlphaFoldDB" id="A0A3B0Z0L5"/>
<gene>
    <name evidence="2" type="ORF">MNBD_GAMMA13-2052</name>
</gene>
<organism evidence="2">
    <name type="scientific">hydrothermal vent metagenome</name>
    <dbReference type="NCBI Taxonomy" id="652676"/>
    <lineage>
        <taxon>unclassified sequences</taxon>
        <taxon>metagenomes</taxon>
        <taxon>ecological metagenomes</taxon>
    </lineage>
</organism>
<evidence type="ECO:0000313" key="2">
    <source>
        <dbReference type="EMBL" id="VAW79949.1"/>
    </source>
</evidence>
<dbReference type="Gene3D" id="3.40.630.30">
    <property type="match status" value="1"/>
</dbReference>